<reference evidence="3" key="1">
    <citation type="journal article" date="2015" name="BMC Genomics">
        <title>Draft genome of a commonly misdiagnosed multidrug resistant pathogen Candida auris.</title>
        <authorList>
            <person name="Chatterjee S."/>
            <person name="Alampalli S.V."/>
            <person name="Nageshan R.K."/>
            <person name="Chettiar S.T."/>
            <person name="Joshi S."/>
            <person name="Tatu U.S."/>
        </authorList>
    </citation>
    <scope>NUCLEOTIDE SEQUENCE [LARGE SCALE GENOMIC DNA]</scope>
    <source>
        <strain evidence="3">6684</strain>
    </source>
</reference>
<dbReference type="EMBL" id="LGST01000006">
    <property type="protein sequence ID" value="KNE02187.1"/>
    <property type="molecule type" value="Genomic_DNA"/>
</dbReference>
<proteinExistence type="predicted"/>
<dbReference type="AlphaFoldDB" id="A0A0L0P739"/>
<dbReference type="VEuPathDB" id="FungiDB:QG37_00875"/>
<dbReference type="Proteomes" id="UP000037122">
    <property type="component" value="Unassembled WGS sequence"/>
</dbReference>
<keyword evidence="1" id="KW-0472">Membrane</keyword>
<keyword evidence="1" id="KW-0812">Transmembrane</keyword>
<evidence type="ECO:0000256" key="1">
    <source>
        <dbReference type="SAM" id="Phobius"/>
    </source>
</evidence>
<name>A0A0L0P739_CANAR</name>
<feature type="transmembrane region" description="Helical" evidence="1">
    <location>
        <begin position="18"/>
        <end position="38"/>
    </location>
</feature>
<sequence>MTSILDNAPENLDLPVNIVVNGVFLALDLFALVLMLGARFRPNTVQP</sequence>
<evidence type="ECO:0000313" key="2">
    <source>
        <dbReference type="EMBL" id="KNE02187.1"/>
    </source>
</evidence>
<protein>
    <submittedName>
        <fullName evidence="2">Uncharacterized protein</fullName>
    </submittedName>
</protein>
<comment type="caution">
    <text evidence="2">The sequence shown here is derived from an EMBL/GenBank/DDBJ whole genome shotgun (WGS) entry which is preliminary data.</text>
</comment>
<accession>A0A0L0P739</accession>
<keyword evidence="1" id="KW-1133">Transmembrane helix</keyword>
<gene>
    <name evidence="2" type="ORF">QG37_00875</name>
</gene>
<organism evidence="2 3">
    <name type="scientific">Candidozyma auris</name>
    <name type="common">Yeast</name>
    <name type="synonym">Candida auris</name>
    <dbReference type="NCBI Taxonomy" id="498019"/>
    <lineage>
        <taxon>Eukaryota</taxon>
        <taxon>Fungi</taxon>
        <taxon>Dikarya</taxon>
        <taxon>Ascomycota</taxon>
        <taxon>Saccharomycotina</taxon>
        <taxon>Pichiomycetes</taxon>
        <taxon>Metschnikowiaceae</taxon>
        <taxon>Candidozyma</taxon>
    </lineage>
</organism>
<evidence type="ECO:0000313" key="3">
    <source>
        <dbReference type="Proteomes" id="UP000037122"/>
    </source>
</evidence>